<dbReference type="PANTHER" id="PTHR24074">
    <property type="entry name" value="CO-CHAPERONE PROTEIN DJLA"/>
    <property type="match status" value="1"/>
</dbReference>
<evidence type="ECO:0000256" key="2">
    <source>
        <dbReference type="SAM" id="MobiDB-lite"/>
    </source>
</evidence>
<dbReference type="InterPro" id="IPR001623">
    <property type="entry name" value="DnaJ_domain"/>
</dbReference>
<accession>A0A9D1DIY2</accession>
<dbReference type="GO" id="GO:0006260">
    <property type="term" value="P:DNA replication"/>
    <property type="evidence" value="ECO:0007669"/>
    <property type="project" value="UniProtKB-KW"/>
</dbReference>
<keyword evidence="3" id="KW-0472">Membrane</keyword>
<dbReference type="InterPro" id="IPR050817">
    <property type="entry name" value="DjlA_DnaK_co-chaperone"/>
</dbReference>
<dbReference type="PROSITE" id="PS50076">
    <property type="entry name" value="DNAJ_2"/>
    <property type="match status" value="1"/>
</dbReference>
<feature type="domain" description="J" evidence="4">
    <location>
        <begin position="4"/>
        <end position="74"/>
    </location>
</feature>
<dbReference type="CDD" id="cd06257">
    <property type="entry name" value="DnaJ"/>
    <property type="match status" value="1"/>
</dbReference>
<dbReference type="SUPFAM" id="SSF46565">
    <property type="entry name" value="Chaperone J-domain"/>
    <property type="match status" value="1"/>
</dbReference>
<feature type="compositionally biased region" description="Gly residues" evidence="2">
    <location>
        <begin position="169"/>
        <end position="178"/>
    </location>
</feature>
<dbReference type="AlphaFoldDB" id="A0A9D1DIY2"/>
<dbReference type="SMART" id="SM00271">
    <property type="entry name" value="DnaJ"/>
    <property type="match status" value="1"/>
</dbReference>
<keyword evidence="1" id="KW-0235">DNA replication</keyword>
<dbReference type="InterPro" id="IPR036869">
    <property type="entry name" value="J_dom_sf"/>
</dbReference>
<sequence length="178" mass="19946">MARDPYEVLGVARGASEEEIKAAYRRLAKRYHPDLHPGDAVAAQKMNEVNQAYEQLKNPAAYANQAQNAYTTYTTYTAYRPQSGADPFEDLFRGFNGQSGGRQYRPTGGSRVRPFQILRTLVLIYLLFNLVSCMASSLFTPRYYYSNYGSYGDYSQSDTVEGPWSRADNGGGWGRESG</sequence>
<evidence type="ECO:0000256" key="3">
    <source>
        <dbReference type="SAM" id="Phobius"/>
    </source>
</evidence>
<keyword evidence="3" id="KW-0812">Transmembrane</keyword>
<evidence type="ECO:0000313" key="6">
    <source>
        <dbReference type="Proteomes" id="UP000824239"/>
    </source>
</evidence>
<feature type="transmembrane region" description="Helical" evidence="3">
    <location>
        <begin position="120"/>
        <end position="139"/>
    </location>
</feature>
<organism evidence="5 6">
    <name type="scientific">Candidatus Avoscillospira avicola</name>
    <dbReference type="NCBI Taxonomy" id="2840706"/>
    <lineage>
        <taxon>Bacteria</taxon>
        <taxon>Bacillati</taxon>
        <taxon>Bacillota</taxon>
        <taxon>Clostridia</taxon>
        <taxon>Eubacteriales</taxon>
        <taxon>Oscillospiraceae</taxon>
        <taxon>Oscillospiraceae incertae sedis</taxon>
        <taxon>Candidatus Avoscillospira</taxon>
    </lineage>
</organism>
<name>A0A9D1DIY2_9FIRM</name>
<reference evidence="5" key="2">
    <citation type="journal article" date="2021" name="PeerJ">
        <title>Extensive microbial diversity within the chicken gut microbiome revealed by metagenomics and culture.</title>
        <authorList>
            <person name="Gilroy R."/>
            <person name="Ravi A."/>
            <person name="Getino M."/>
            <person name="Pursley I."/>
            <person name="Horton D.L."/>
            <person name="Alikhan N.F."/>
            <person name="Baker D."/>
            <person name="Gharbi K."/>
            <person name="Hall N."/>
            <person name="Watson M."/>
            <person name="Adriaenssens E.M."/>
            <person name="Foster-Nyarko E."/>
            <person name="Jarju S."/>
            <person name="Secka A."/>
            <person name="Antonio M."/>
            <person name="Oren A."/>
            <person name="Chaudhuri R.R."/>
            <person name="La Ragione R."/>
            <person name="Hildebrand F."/>
            <person name="Pallen M.J."/>
        </authorList>
    </citation>
    <scope>NUCLEOTIDE SEQUENCE</scope>
    <source>
        <strain evidence="5">ChiBcec15-4380</strain>
    </source>
</reference>
<dbReference type="EMBL" id="DVHE01000077">
    <property type="protein sequence ID" value="HIR51569.1"/>
    <property type="molecule type" value="Genomic_DNA"/>
</dbReference>
<comment type="caution">
    <text evidence="5">The sequence shown here is derived from an EMBL/GenBank/DDBJ whole genome shotgun (WGS) entry which is preliminary data.</text>
</comment>
<evidence type="ECO:0000313" key="5">
    <source>
        <dbReference type="EMBL" id="HIR51569.1"/>
    </source>
</evidence>
<proteinExistence type="predicted"/>
<dbReference type="PRINTS" id="PR00625">
    <property type="entry name" value="JDOMAIN"/>
</dbReference>
<evidence type="ECO:0000259" key="4">
    <source>
        <dbReference type="PROSITE" id="PS50076"/>
    </source>
</evidence>
<reference evidence="5" key="1">
    <citation type="submission" date="2020-10" db="EMBL/GenBank/DDBJ databases">
        <authorList>
            <person name="Gilroy R."/>
        </authorList>
    </citation>
    <scope>NUCLEOTIDE SEQUENCE</scope>
    <source>
        <strain evidence="5">ChiBcec15-4380</strain>
    </source>
</reference>
<protein>
    <submittedName>
        <fullName evidence="5">J domain-containing protein</fullName>
    </submittedName>
</protein>
<dbReference type="Gene3D" id="1.10.287.110">
    <property type="entry name" value="DnaJ domain"/>
    <property type="match status" value="1"/>
</dbReference>
<evidence type="ECO:0000256" key="1">
    <source>
        <dbReference type="ARBA" id="ARBA00022705"/>
    </source>
</evidence>
<dbReference type="Proteomes" id="UP000824239">
    <property type="component" value="Unassembled WGS sequence"/>
</dbReference>
<keyword evidence="3" id="KW-1133">Transmembrane helix</keyword>
<feature type="region of interest" description="Disordered" evidence="2">
    <location>
        <begin position="156"/>
        <end position="178"/>
    </location>
</feature>
<gene>
    <name evidence="5" type="ORF">IAA53_09925</name>
</gene>
<dbReference type="Pfam" id="PF00226">
    <property type="entry name" value="DnaJ"/>
    <property type="match status" value="1"/>
</dbReference>